<reference evidence="10" key="3">
    <citation type="submission" date="2023-05" db="EMBL/GenBank/DDBJ databases">
        <authorList>
            <person name="Smith C.H."/>
        </authorList>
    </citation>
    <scope>NUCLEOTIDE SEQUENCE</scope>
    <source>
        <strain evidence="10">CHS0354</strain>
        <tissue evidence="10">Mantle</tissue>
    </source>
</reference>
<dbReference type="SMART" id="SM00132">
    <property type="entry name" value="LIM"/>
    <property type="match status" value="3"/>
</dbReference>
<feature type="compositionally biased region" description="Polar residues" evidence="7">
    <location>
        <begin position="587"/>
        <end position="599"/>
    </location>
</feature>
<evidence type="ECO:0000259" key="8">
    <source>
        <dbReference type="PROSITE" id="PS50023"/>
    </source>
</evidence>
<dbReference type="FunFam" id="2.10.110.10:FF:000005">
    <property type="entry name" value="Testin isoform 1"/>
    <property type="match status" value="1"/>
</dbReference>
<feature type="compositionally biased region" description="Low complexity" evidence="7">
    <location>
        <begin position="507"/>
        <end position="536"/>
    </location>
</feature>
<keyword evidence="2 6" id="KW-0479">Metal-binding</keyword>
<dbReference type="InterPro" id="IPR033725">
    <property type="entry name" value="LIM1_prickle"/>
</dbReference>
<keyword evidence="3" id="KW-0677">Repeat</keyword>
<dbReference type="InterPro" id="IPR047120">
    <property type="entry name" value="Pk/Esn/Tes"/>
</dbReference>
<dbReference type="CDD" id="cd09420">
    <property type="entry name" value="LIM3_Prickle"/>
    <property type="match status" value="1"/>
</dbReference>
<proteinExistence type="inferred from homology"/>
<dbReference type="Pfam" id="PF00412">
    <property type="entry name" value="LIM"/>
    <property type="match status" value="3"/>
</dbReference>
<organism evidence="10 11">
    <name type="scientific">Potamilus streckersoni</name>
    <dbReference type="NCBI Taxonomy" id="2493646"/>
    <lineage>
        <taxon>Eukaryota</taxon>
        <taxon>Metazoa</taxon>
        <taxon>Spiralia</taxon>
        <taxon>Lophotrochozoa</taxon>
        <taxon>Mollusca</taxon>
        <taxon>Bivalvia</taxon>
        <taxon>Autobranchia</taxon>
        <taxon>Heteroconchia</taxon>
        <taxon>Palaeoheterodonta</taxon>
        <taxon>Unionida</taxon>
        <taxon>Unionoidea</taxon>
        <taxon>Unionidae</taxon>
        <taxon>Ambleminae</taxon>
        <taxon>Lampsilini</taxon>
        <taxon>Potamilus</taxon>
    </lineage>
</organism>
<dbReference type="Pfam" id="PF06297">
    <property type="entry name" value="PET"/>
    <property type="match status" value="1"/>
</dbReference>
<feature type="region of interest" description="Disordered" evidence="7">
    <location>
        <begin position="483"/>
        <end position="537"/>
    </location>
</feature>
<evidence type="ECO:0000256" key="3">
    <source>
        <dbReference type="ARBA" id="ARBA00022737"/>
    </source>
</evidence>
<feature type="compositionally biased region" description="Polar residues" evidence="7">
    <location>
        <begin position="717"/>
        <end position="730"/>
    </location>
</feature>
<dbReference type="FunFam" id="2.10.110.10:FF:000035">
    <property type="entry name" value="prickle-like protein 2 isoform X1"/>
    <property type="match status" value="1"/>
</dbReference>
<feature type="compositionally biased region" description="Polar residues" evidence="7">
    <location>
        <begin position="566"/>
        <end position="578"/>
    </location>
</feature>
<feature type="region of interest" description="Disordered" evidence="7">
    <location>
        <begin position="559"/>
        <end position="671"/>
    </location>
</feature>
<dbReference type="PANTHER" id="PTHR24211">
    <property type="entry name" value="LIM DOMAIN-CONTAINING PROTEIN"/>
    <property type="match status" value="1"/>
</dbReference>
<dbReference type="InterPro" id="IPR033726">
    <property type="entry name" value="LIM2_prickle"/>
</dbReference>
<gene>
    <name evidence="10" type="ORF">CHS0354_037810</name>
</gene>
<evidence type="ECO:0000256" key="4">
    <source>
        <dbReference type="ARBA" id="ARBA00022833"/>
    </source>
</evidence>
<sequence>MAAWAPSPTKDALRQESPFLGPMVGLYGTDLGPGKQCSRCGSDQCPGFELHFWRKICRHCKCPPEVHDMAGSIDHERSFNRLIHDVKRNSTSDDDSGCPLEEYSWVPPGLKPEQVHQYFRCLPEDKVPYLNSIGEKHRVRQLLQQLPPHDNEVRYCNSLCEEEKHELRMFSAQRKREALGRGSVRPLPLTLQGSICHKCQKVIPGGEMAVFASRMGHDKCWHPACFTCSTCDELLVDLIYFHKDSHLHCGRHHAELVKPRCAACDEIIFADECTEAEGRSWHMKHFSCFECDTQLGGQRYIMREGRPYCCVCFERLFSEFCDTCGEHIGVDQGQMTHDGQHWHATEHCFKCHTCQKTLLGQPFLPKHGVIYCSAACSRAGSIPTQTPRRPEDYMEDINNIRLGSPVSHAMHESSVTGLQEALRQQYTITESCPSSDKDLGYATSSNSEVYAPGMYEAAGNSGMPHNISGYEINVDGLIDALPKPTHDAKKKRLSQLSMPDLSKDQQSGSGSDKSTNSSSNSRSRSHSRSQSGSERNLGVHFNLKDGQAMTYFHPELPTSHLRPYHHQQSVGNNQNYPSARSFPELRYTSNTNSPSQDFNNLPLPDEEKMNPISRPPTGRSSLNTNHYPRSRSFEGRLGSALNRHNSDRRRTSKGENQNIREYSVDDNGLGRHAYQDDDDHCSTCSSSSDSEDDFCYYYDTPHQPTQPRISYVDNFNHSKGQSATLGQRSGRSGRHKNKSKNCILS</sequence>
<feature type="compositionally biased region" description="Basic and acidic residues" evidence="7">
    <location>
        <begin position="644"/>
        <end position="653"/>
    </location>
</feature>
<accession>A0AAE0SMH3</accession>
<dbReference type="InterPro" id="IPR033723">
    <property type="entry name" value="PET_prickle"/>
</dbReference>
<dbReference type="InterPro" id="IPR010442">
    <property type="entry name" value="PET_domain"/>
</dbReference>
<dbReference type="PANTHER" id="PTHR24211:SF20">
    <property type="entry name" value="PROTEIN ESPINAS-RELATED"/>
    <property type="match status" value="1"/>
</dbReference>
<evidence type="ECO:0000256" key="5">
    <source>
        <dbReference type="ARBA" id="ARBA00023038"/>
    </source>
</evidence>
<evidence type="ECO:0000256" key="1">
    <source>
        <dbReference type="ARBA" id="ARBA00008268"/>
    </source>
</evidence>
<protein>
    <submittedName>
        <fullName evidence="10">Uncharacterized protein</fullName>
    </submittedName>
</protein>
<dbReference type="CDD" id="cd09415">
    <property type="entry name" value="LIM1_Prickle"/>
    <property type="match status" value="1"/>
</dbReference>
<keyword evidence="5 6" id="KW-0440">LIM domain</keyword>
<evidence type="ECO:0000313" key="10">
    <source>
        <dbReference type="EMBL" id="KAK3594802.1"/>
    </source>
</evidence>
<feature type="region of interest" description="Disordered" evidence="7">
    <location>
        <begin position="717"/>
        <end position="745"/>
    </location>
</feature>
<comment type="caution">
    <text evidence="10">The sequence shown here is derived from an EMBL/GenBank/DDBJ whole genome shotgun (WGS) entry which is preliminary data.</text>
</comment>
<evidence type="ECO:0000313" key="11">
    <source>
        <dbReference type="Proteomes" id="UP001195483"/>
    </source>
</evidence>
<dbReference type="SUPFAM" id="SSF57716">
    <property type="entry name" value="Glucocorticoid receptor-like (DNA-binding domain)"/>
    <property type="match status" value="2"/>
</dbReference>
<dbReference type="AlphaFoldDB" id="A0AAE0SMH3"/>
<dbReference type="InterPro" id="IPR033727">
    <property type="entry name" value="LIM3_prickle"/>
</dbReference>
<dbReference type="PROSITE" id="PS00478">
    <property type="entry name" value="LIM_DOMAIN_1"/>
    <property type="match status" value="1"/>
</dbReference>
<keyword evidence="11" id="KW-1185">Reference proteome</keyword>
<dbReference type="Gene3D" id="2.10.110.10">
    <property type="entry name" value="Cysteine Rich Protein"/>
    <property type="match status" value="3"/>
</dbReference>
<evidence type="ECO:0000256" key="6">
    <source>
        <dbReference type="PROSITE-ProRule" id="PRU00125"/>
    </source>
</evidence>
<keyword evidence="4 6" id="KW-0862">Zinc</keyword>
<dbReference type="PROSITE" id="PS50023">
    <property type="entry name" value="LIM_DOMAIN_2"/>
    <property type="match status" value="2"/>
</dbReference>
<reference evidence="10" key="1">
    <citation type="journal article" date="2021" name="Genome Biol. Evol.">
        <title>A High-Quality Reference Genome for a Parasitic Bivalve with Doubly Uniparental Inheritance (Bivalvia: Unionida).</title>
        <authorList>
            <person name="Smith C.H."/>
        </authorList>
    </citation>
    <scope>NUCLEOTIDE SEQUENCE</scope>
    <source>
        <strain evidence="10">CHS0354</strain>
    </source>
</reference>
<reference evidence="10" key="2">
    <citation type="journal article" date="2021" name="Genome Biol. Evol.">
        <title>Developing a high-quality reference genome for a parasitic bivalve with doubly uniparental inheritance (Bivalvia: Unionida).</title>
        <authorList>
            <person name="Smith C.H."/>
        </authorList>
    </citation>
    <scope>NUCLEOTIDE SEQUENCE</scope>
    <source>
        <strain evidence="10">CHS0354</strain>
        <tissue evidence="10">Mantle</tissue>
    </source>
</reference>
<dbReference type="PROSITE" id="PS51303">
    <property type="entry name" value="PET"/>
    <property type="match status" value="1"/>
</dbReference>
<dbReference type="Proteomes" id="UP001195483">
    <property type="component" value="Unassembled WGS sequence"/>
</dbReference>
<evidence type="ECO:0000256" key="7">
    <source>
        <dbReference type="SAM" id="MobiDB-lite"/>
    </source>
</evidence>
<feature type="domain" description="PET" evidence="9">
    <location>
        <begin position="84"/>
        <end position="192"/>
    </location>
</feature>
<dbReference type="GO" id="GO:0008270">
    <property type="term" value="F:zinc ion binding"/>
    <property type="evidence" value="ECO:0007669"/>
    <property type="project" value="InterPro"/>
</dbReference>
<dbReference type="CDD" id="cd09827">
    <property type="entry name" value="PET_Prickle"/>
    <property type="match status" value="1"/>
</dbReference>
<name>A0AAE0SMH3_9BIVA</name>
<dbReference type="InterPro" id="IPR001781">
    <property type="entry name" value="Znf_LIM"/>
</dbReference>
<dbReference type="CDD" id="cd09418">
    <property type="entry name" value="LIM2_Prickle"/>
    <property type="match status" value="1"/>
</dbReference>
<dbReference type="EMBL" id="JAEAOA010002211">
    <property type="protein sequence ID" value="KAK3594802.1"/>
    <property type="molecule type" value="Genomic_DNA"/>
</dbReference>
<evidence type="ECO:0000259" key="9">
    <source>
        <dbReference type="PROSITE" id="PS51303"/>
    </source>
</evidence>
<feature type="domain" description="LIM zinc-binding" evidence="8">
    <location>
        <begin position="259"/>
        <end position="319"/>
    </location>
</feature>
<comment type="similarity">
    <text evidence="1">Belongs to the prickle / espinas / testin family.</text>
</comment>
<feature type="domain" description="LIM zinc-binding" evidence="8">
    <location>
        <begin position="194"/>
        <end position="258"/>
    </location>
</feature>
<feature type="compositionally biased region" description="Polar residues" evidence="7">
    <location>
        <begin position="618"/>
        <end position="627"/>
    </location>
</feature>
<evidence type="ECO:0000256" key="2">
    <source>
        <dbReference type="ARBA" id="ARBA00022723"/>
    </source>
</evidence>